<comment type="caution">
    <text evidence="2">The sequence shown here is derived from an EMBL/GenBank/DDBJ whole genome shotgun (WGS) entry which is preliminary data.</text>
</comment>
<organism evidence="2 3">
    <name type="scientific">Colletotrichum orbiculare (strain 104-T / ATCC 96160 / CBS 514.97 / LARS 414 / MAFF 240422)</name>
    <name type="common">Cucumber anthracnose fungus</name>
    <name type="synonym">Colletotrichum lagenarium</name>
    <dbReference type="NCBI Taxonomy" id="1213857"/>
    <lineage>
        <taxon>Eukaryota</taxon>
        <taxon>Fungi</taxon>
        <taxon>Dikarya</taxon>
        <taxon>Ascomycota</taxon>
        <taxon>Pezizomycotina</taxon>
        <taxon>Sordariomycetes</taxon>
        <taxon>Hypocreomycetidae</taxon>
        <taxon>Glomerellales</taxon>
        <taxon>Glomerellaceae</taxon>
        <taxon>Colletotrichum</taxon>
        <taxon>Colletotrichum orbiculare species complex</taxon>
    </lineage>
</organism>
<dbReference type="Gene3D" id="3.80.10.10">
    <property type="entry name" value="Ribonuclease Inhibitor"/>
    <property type="match status" value="1"/>
</dbReference>
<reference evidence="3" key="1">
    <citation type="journal article" date="2013" name="New Phytol.">
        <title>Comparative genomic and transcriptomic analyses reveal the hemibiotrophic stage shift of Colletotrichum fungi.</title>
        <authorList>
            <person name="Gan P."/>
            <person name="Ikeda K."/>
            <person name="Irieda H."/>
            <person name="Narusaka M."/>
            <person name="O'Connell R.J."/>
            <person name="Narusaka Y."/>
            <person name="Takano Y."/>
            <person name="Kubo Y."/>
            <person name="Shirasu K."/>
        </authorList>
    </citation>
    <scope>NUCLEOTIDE SEQUENCE [LARGE SCALE GENOMIC DNA]</scope>
    <source>
        <strain evidence="3">104-T / ATCC 96160 / CBS 514.97 / LARS 414 / MAFF 240422</strain>
    </source>
</reference>
<feature type="compositionally biased region" description="Low complexity" evidence="1">
    <location>
        <begin position="84"/>
        <end position="93"/>
    </location>
</feature>
<evidence type="ECO:0000313" key="2">
    <source>
        <dbReference type="EMBL" id="TDZ16308.1"/>
    </source>
</evidence>
<reference evidence="3" key="2">
    <citation type="journal article" date="2019" name="Mol. Plant Microbe Interact.">
        <title>Genome sequence resources for four phytopathogenic fungi from the Colletotrichum orbiculare species complex.</title>
        <authorList>
            <person name="Gan P."/>
            <person name="Tsushima A."/>
            <person name="Narusaka M."/>
            <person name="Narusaka Y."/>
            <person name="Takano Y."/>
            <person name="Kubo Y."/>
            <person name="Shirasu K."/>
        </authorList>
    </citation>
    <scope>GENOME REANNOTATION</scope>
    <source>
        <strain evidence="3">104-T / ATCC 96160 / CBS 514.97 / LARS 414 / MAFF 240422</strain>
    </source>
</reference>
<gene>
    <name evidence="2" type="ORF">Cob_v010662</name>
</gene>
<proteinExistence type="predicted"/>
<evidence type="ECO:0000256" key="1">
    <source>
        <dbReference type="SAM" id="MobiDB-lite"/>
    </source>
</evidence>
<dbReference type="Proteomes" id="UP000014480">
    <property type="component" value="Unassembled WGS sequence"/>
</dbReference>
<evidence type="ECO:0008006" key="4">
    <source>
        <dbReference type="Google" id="ProtNLM"/>
    </source>
</evidence>
<dbReference type="InterPro" id="IPR032675">
    <property type="entry name" value="LRR_dom_sf"/>
</dbReference>
<dbReference type="AlphaFoldDB" id="A0A484FEM6"/>
<accession>A0A484FEM6</accession>
<dbReference type="OrthoDB" id="4811158at2759"/>
<protein>
    <recommendedName>
        <fullName evidence="4">F-box domain-containing protein</fullName>
    </recommendedName>
</protein>
<name>A0A484FEM6_COLOR</name>
<evidence type="ECO:0000313" key="3">
    <source>
        <dbReference type="Proteomes" id="UP000014480"/>
    </source>
</evidence>
<feature type="region of interest" description="Disordered" evidence="1">
    <location>
        <begin position="71"/>
        <end position="99"/>
    </location>
</feature>
<dbReference type="EMBL" id="AMCV02000035">
    <property type="protein sequence ID" value="TDZ16308.1"/>
    <property type="molecule type" value="Genomic_DNA"/>
</dbReference>
<sequence length="466" mass="53477">MVSTNGFYDWPIGVFTQIHCRRVSIQVQPAIDIRPQQRLQQRLLLLPARMDIVSSRWADCALCTGSIEIRESQDNKDDEDDTTTESPRPTNTTLNMAPRGQPQIVSLPQELILEIVKYTKCANPNARRALASLSCVCKLLRVITIPFLFRRTRLNIPLHQLRARIEHIYDNEALIESIQLLHIRTEGSERCTRPTETRSSGRKLTKTCDAATPDLFARFLARLANLRELRLDLQYCQQALVTPFRRAVEDRRIRFRGVEALAFPTAHTLRYVVPAFSDLRMLSVEIGSPTRQIRGFRHAAGSLKSLRVLEVRMLSHPGVWGLRDMAEAAPGVSTLVLWGHDIDAYDTFHEDWAQAFGSFRRLRVLSLQCSCRSRWPEGAASWLRSRVPHTTTIYLHREGCYLSDSNRVVLIMRDEVFVPRRGPMSRSSAVSKHIYIEVLLQALDVLYTPRRAWLFQLEYGEIDEFG</sequence>
<keyword evidence="3" id="KW-1185">Reference proteome</keyword>